<dbReference type="HOGENOM" id="CLU_3319958_0_0_1"/>
<dbReference type="InParanoid" id="G2YBQ6"/>
<dbReference type="EMBL" id="FQ790313">
    <property type="protein sequence ID" value="CCD34647.1"/>
    <property type="molecule type" value="Genomic_DNA"/>
</dbReference>
<gene>
    <name evidence="1" type="ORF">BofuT4_uP100510.1</name>
</gene>
<protein>
    <submittedName>
        <fullName evidence="1">Uncharacterized protein</fullName>
    </submittedName>
</protein>
<evidence type="ECO:0000313" key="2">
    <source>
        <dbReference type="Proteomes" id="UP000008177"/>
    </source>
</evidence>
<dbReference type="Proteomes" id="UP000008177">
    <property type="component" value="Unplaced contigs"/>
</dbReference>
<proteinExistence type="predicted"/>
<evidence type="ECO:0000313" key="1">
    <source>
        <dbReference type="EMBL" id="CCD34647.1"/>
    </source>
</evidence>
<dbReference type="AlphaFoldDB" id="G2YBQ6"/>
<reference evidence="2" key="1">
    <citation type="journal article" date="2011" name="PLoS Genet.">
        <title>Genomic analysis of the necrotrophic fungal pathogens Sclerotinia sclerotiorum and Botrytis cinerea.</title>
        <authorList>
            <person name="Amselem J."/>
            <person name="Cuomo C.A."/>
            <person name="van Kan J.A."/>
            <person name="Viaud M."/>
            <person name="Benito E.P."/>
            <person name="Couloux A."/>
            <person name="Coutinho P.M."/>
            <person name="de Vries R.P."/>
            <person name="Dyer P.S."/>
            <person name="Fillinger S."/>
            <person name="Fournier E."/>
            <person name="Gout L."/>
            <person name="Hahn M."/>
            <person name="Kohn L."/>
            <person name="Lapalu N."/>
            <person name="Plummer K.M."/>
            <person name="Pradier J.M."/>
            <person name="Quevillon E."/>
            <person name="Sharon A."/>
            <person name="Simon A."/>
            <person name="ten Have A."/>
            <person name="Tudzynski B."/>
            <person name="Tudzynski P."/>
            <person name="Wincker P."/>
            <person name="Andrew M."/>
            <person name="Anthouard V."/>
            <person name="Beever R.E."/>
            <person name="Beffa R."/>
            <person name="Benoit I."/>
            <person name="Bouzid O."/>
            <person name="Brault B."/>
            <person name="Chen Z."/>
            <person name="Choquer M."/>
            <person name="Collemare J."/>
            <person name="Cotton P."/>
            <person name="Danchin E.G."/>
            <person name="Da Silva C."/>
            <person name="Gautier A."/>
            <person name="Giraud C."/>
            <person name="Giraud T."/>
            <person name="Gonzalez C."/>
            <person name="Grossetete S."/>
            <person name="Guldener U."/>
            <person name="Henrissat B."/>
            <person name="Howlett B.J."/>
            <person name="Kodira C."/>
            <person name="Kretschmer M."/>
            <person name="Lappartient A."/>
            <person name="Leroch M."/>
            <person name="Levis C."/>
            <person name="Mauceli E."/>
            <person name="Neuveglise C."/>
            <person name="Oeser B."/>
            <person name="Pearson M."/>
            <person name="Poulain J."/>
            <person name="Poussereau N."/>
            <person name="Quesneville H."/>
            <person name="Rascle C."/>
            <person name="Schumacher J."/>
            <person name="Segurens B."/>
            <person name="Sexton A."/>
            <person name="Silva E."/>
            <person name="Sirven C."/>
            <person name="Soanes D.M."/>
            <person name="Talbot N.J."/>
            <person name="Templeton M."/>
            <person name="Yandava C."/>
            <person name="Yarden O."/>
            <person name="Zeng Q."/>
            <person name="Rollins J.A."/>
            <person name="Lebrun M.H."/>
            <person name="Dickman M."/>
        </authorList>
    </citation>
    <scope>NUCLEOTIDE SEQUENCE [LARGE SCALE GENOMIC DNA]</scope>
    <source>
        <strain evidence="2">T4</strain>
    </source>
</reference>
<accession>G2YBQ6</accession>
<organism evidence="1 2">
    <name type="scientific">Botryotinia fuckeliana (strain T4)</name>
    <name type="common">Noble rot fungus</name>
    <name type="synonym">Botrytis cinerea</name>
    <dbReference type="NCBI Taxonomy" id="999810"/>
    <lineage>
        <taxon>Eukaryota</taxon>
        <taxon>Fungi</taxon>
        <taxon>Dikarya</taxon>
        <taxon>Ascomycota</taxon>
        <taxon>Pezizomycotina</taxon>
        <taxon>Leotiomycetes</taxon>
        <taxon>Helotiales</taxon>
        <taxon>Sclerotiniaceae</taxon>
        <taxon>Botrytis</taxon>
    </lineage>
</organism>
<name>G2YBQ6_BOTF4</name>
<sequence>MSLRKMTTLASTSFLLPLRTKAAIFDALLEDTVWHLCKS</sequence>